<dbReference type="EMBL" id="JBHSRF010000059">
    <property type="protein sequence ID" value="MFC6085300.1"/>
    <property type="molecule type" value="Genomic_DNA"/>
</dbReference>
<dbReference type="RefSeq" id="WP_380759291.1">
    <property type="nucleotide sequence ID" value="NZ_JBHSRF010000059.1"/>
</dbReference>
<reference evidence="3" key="1">
    <citation type="journal article" date="2019" name="Int. J. Syst. Evol. Microbiol.">
        <title>The Global Catalogue of Microorganisms (GCM) 10K type strain sequencing project: providing services to taxonomists for standard genome sequencing and annotation.</title>
        <authorList>
            <consortium name="The Broad Institute Genomics Platform"/>
            <consortium name="The Broad Institute Genome Sequencing Center for Infectious Disease"/>
            <person name="Wu L."/>
            <person name="Ma J."/>
        </authorList>
    </citation>
    <scope>NUCLEOTIDE SEQUENCE [LARGE SCALE GENOMIC DNA]</scope>
    <source>
        <strain evidence="3">JCM 30346</strain>
    </source>
</reference>
<comment type="caution">
    <text evidence="2">The sequence shown here is derived from an EMBL/GenBank/DDBJ whole genome shotgun (WGS) entry which is preliminary data.</text>
</comment>
<sequence>MMPASGVGAGEATREDVEKAVVEWLRSELGDPEITGSDNFLDVGGHSLTFLRLNGYLGATYGVSLDQRTTYDDELAAAVAAMRPGEQNAT</sequence>
<evidence type="ECO:0000259" key="1">
    <source>
        <dbReference type="PROSITE" id="PS50075"/>
    </source>
</evidence>
<dbReference type="Pfam" id="PF00550">
    <property type="entry name" value="PP-binding"/>
    <property type="match status" value="1"/>
</dbReference>
<evidence type="ECO:0000313" key="3">
    <source>
        <dbReference type="Proteomes" id="UP001596137"/>
    </source>
</evidence>
<dbReference type="SUPFAM" id="SSF47336">
    <property type="entry name" value="ACP-like"/>
    <property type="match status" value="1"/>
</dbReference>
<keyword evidence="3" id="KW-1185">Reference proteome</keyword>
<dbReference type="InterPro" id="IPR036736">
    <property type="entry name" value="ACP-like_sf"/>
</dbReference>
<proteinExistence type="predicted"/>
<dbReference type="InterPro" id="IPR009081">
    <property type="entry name" value="PP-bd_ACP"/>
</dbReference>
<protein>
    <submittedName>
        <fullName evidence="2">Acyl carrier protein</fullName>
    </submittedName>
</protein>
<organism evidence="2 3">
    <name type="scientific">Sphaerisporangium aureirubrum</name>
    <dbReference type="NCBI Taxonomy" id="1544736"/>
    <lineage>
        <taxon>Bacteria</taxon>
        <taxon>Bacillati</taxon>
        <taxon>Actinomycetota</taxon>
        <taxon>Actinomycetes</taxon>
        <taxon>Streptosporangiales</taxon>
        <taxon>Streptosporangiaceae</taxon>
        <taxon>Sphaerisporangium</taxon>
    </lineage>
</organism>
<dbReference type="PROSITE" id="PS50075">
    <property type="entry name" value="CARRIER"/>
    <property type="match status" value="1"/>
</dbReference>
<dbReference type="Proteomes" id="UP001596137">
    <property type="component" value="Unassembled WGS sequence"/>
</dbReference>
<dbReference type="Gene3D" id="1.10.1200.10">
    <property type="entry name" value="ACP-like"/>
    <property type="match status" value="1"/>
</dbReference>
<feature type="domain" description="Carrier" evidence="1">
    <location>
        <begin position="12"/>
        <end position="90"/>
    </location>
</feature>
<name>A0ABW1NPP0_9ACTN</name>
<gene>
    <name evidence="2" type="ORF">ACFP1K_29330</name>
</gene>
<evidence type="ECO:0000313" key="2">
    <source>
        <dbReference type="EMBL" id="MFC6085300.1"/>
    </source>
</evidence>
<accession>A0ABW1NPP0</accession>